<dbReference type="AlphaFoldDB" id="V5HRC2"/>
<evidence type="ECO:0000313" key="10">
    <source>
        <dbReference type="Proteomes" id="UP000018001"/>
    </source>
</evidence>
<sequence>MTATVHTVPNGDYRDEDLITFEEATQRYLEERKKRLREDGDGQYIDIALSDEYRHFQDDPWVAQAAVKDIRTAFPDKRCEMLIIGAGLAGLCYAVRMIQAGVRPEDIRIIDNAGGFGGTWYWNRHPGLMCDTESYCYLPLLEETGYIPKHKYSHSEEIREYMNLVAEKWGVSERAVFQTAAQKLQWDEAGKEWQVDLIQCRKGEPPQTLNIRASFVVMANGLAHWPKLPGVPGLLDYKGDVFHPSRWAYDLTGGSPSDPSLTKLKDKRVAVIGTGATGVQIIPHLAQWAKHLYVVQRTPASVADRGQKETDPKWFRKEVATSKGWQRERMRNFHQHISPREKPPVNLVDDEWTRAPALVAITGLVDGPKSMEEIPAYVQKLNKLDHPRQKLIRERVDRHVKDPAIAEKLKPWYQSWCKRPCFHDEYLETFNRNNVTLIDTDGKGLDAVTTDSLVVGDQSYPVDMIIFATGYRNPLSGSVADKANAPIIGRNGISMSKEWAENGPNTLHGVIDYNFPNMFHSGPLQASNGGIYAFMLDSLSKHSAYILQQAKGKADGKPFAIAPTAEAAENWGAQVAMRSFSFAAAFGCTPSYFNLEGGIERIPAEKKGVSARSGVWGAGFEDFLSQLETWRAGDSMRDIDVRT</sequence>
<comment type="cofactor">
    <cofactor evidence="1">
        <name>FAD</name>
        <dbReference type="ChEBI" id="CHEBI:57692"/>
    </cofactor>
</comment>
<keyword evidence="9" id="KW-0503">Monooxygenase</keyword>
<evidence type="ECO:0000256" key="7">
    <source>
        <dbReference type="ARBA" id="ARBA00023002"/>
    </source>
</evidence>
<keyword evidence="7" id="KW-0560">Oxidoreductase</keyword>
<dbReference type="Gene3D" id="3.50.50.60">
    <property type="entry name" value="FAD/NAD(P)-binding domain"/>
    <property type="match status" value="3"/>
</dbReference>
<evidence type="ECO:0000259" key="8">
    <source>
        <dbReference type="Pfam" id="PF07992"/>
    </source>
</evidence>
<reference evidence="10" key="1">
    <citation type="journal article" date="2014" name="Genome Announc.">
        <title>Draft genome sequence of the formaldehyde-resistant fungus Byssochlamys spectabilis No. 5 (anamorph Paecilomyces variotii No. 5) (NBRC109023).</title>
        <authorList>
            <person name="Oka T."/>
            <person name="Ekino K."/>
            <person name="Fukuda K."/>
            <person name="Nomura Y."/>
        </authorList>
    </citation>
    <scope>NUCLEOTIDE SEQUENCE [LARGE SCALE GENOMIC DNA]</scope>
    <source>
        <strain evidence="10">No. 5 / NBRC 109023</strain>
    </source>
</reference>
<name>V5HRC2_BYSSN</name>
<dbReference type="Pfam" id="PF07992">
    <property type="entry name" value="Pyr_redox_2"/>
    <property type="match status" value="1"/>
</dbReference>
<dbReference type="OrthoDB" id="66881at2759"/>
<keyword evidence="5" id="KW-0274">FAD</keyword>
<dbReference type="PRINTS" id="PR00368">
    <property type="entry name" value="FADPNR"/>
</dbReference>
<evidence type="ECO:0000313" key="9">
    <source>
        <dbReference type="EMBL" id="GAD91865.1"/>
    </source>
</evidence>
<dbReference type="InterPro" id="IPR023753">
    <property type="entry name" value="FAD/NAD-binding_dom"/>
</dbReference>
<dbReference type="InterPro" id="IPR050775">
    <property type="entry name" value="FAD-binding_Monooxygenases"/>
</dbReference>
<accession>V5HRC2</accession>
<keyword evidence="10" id="KW-1185">Reference proteome</keyword>
<comment type="pathway">
    <text evidence="2">Secondary metabolite biosynthesis; terpenoid biosynthesis.</text>
</comment>
<proteinExistence type="inferred from homology"/>
<comment type="similarity">
    <text evidence="3">Belongs to the FAD-binding monooxygenase family.</text>
</comment>
<dbReference type="InterPro" id="IPR036188">
    <property type="entry name" value="FAD/NAD-bd_sf"/>
</dbReference>
<dbReference type="EMBL" id="BAUL01000008">
    <property type="protein sequence ID" value="GAD91865.1"/>
    <property type="molecule type" value="Genomic_DNA"/>
</dbReference>
<gene>
    <name evidence="9" type="ORF">PVAR5_0447</name>
</gene>
<evidence type="ECO:0000256" key="5">
    <source>
        <dbReference type="ARBA" id="ARBA00022827"/>
    </source>
</evidence>
<keyword evidence="4" id="KW-0285">Flavoprotein</keyword>
<dbReference type="eggNOG" id="ENOG502SHCE">
    <property type="taxonomic scope" value="Eukaryota"/>
</dbReference>
<dbReference type="GO" id="GO:0004497">
    <property type="term" value="F:monooxygenase activity"/>
    <property type="evidence" value="ECO:0007669"/>
    <property type="project" value="UniProtKB-KW"/>
</dbReference>
<dbReference type="PANTHER" id="PTHR43098">
    <property type="entry name" value="L-ORNITHINE N(5)-MONOOXYGENASE-RELATED"/>
    <property type="match status" value="1"/>
</dbReference>
<comment type="caution">
    <text evidence="9">The sequence shown here is derived from an EMBL/GenBank/DDBJ whole genome shotgun (WGS) entry which is preliminary data.</text>
</comment>
<organism evidence="9 10">
    <name type="scientific">Byssochlamys spectabilis (strain No. 5 / NBRC 109023)</name>
    <name type="common">Paecilomyces variotii</name>
    <dbReference type="NCBI Taxonomy" id="1356009"/>
    <lineage>
        <taxon>Eukaryota</taxon>
        <taxon>Fungi</taxon>
        <taxon>Dikarya</taxon>
        <taxon>Ascomycota</taxon>
        <taxon>Pezizomycotina</taxon>
        <taxon>Eurotiomycetes</taxon>
        <taxon>Eurotiomycetidae</taxon>
        <taxon>Eurotiales</taxon>
        <taxon>Thermoascaceae</taxon>
        <taxon>Paecilomyces</taxon>
    </lineage>
</organism>
<evidence type="ECO:0000256" key="6">
    <source>
        <dbReference type="ARBA" id="ARBA00022857"/>
    </source>
</evidence>
<dbReference type="InParanoid" id="V5HRC2"/>
<dbReference type="PANTHER" id="PTHR43098:SF2">
    <property type="entry name" value="FAD-BINDING MONOOXYGENASE AUSB-RELATED"/>
    <property type="match status" value="1"/>
</dbReference>
<keyword evidence="6" id="KW-0521">NADP</keyword>
<evidence type="ECO:0000256" key="4">
    <source>
        <dbReference type="ARBA" id="ARBA00022630"/>
    </source>
</evidence>
<evidence type="ECO:0000256" key="2">
    <source>
        <dbReference type="ARBA" id="ARBA00004721"/>
    </source>
</evidence>
<protein>
    <submittedName>
        <fullName evidence="9">Monooxygenase</fullName>
    </submittedName>
</protein>
<dbReference type="SUPFAM" id="SSF51905">
    <property type="entry name" value="FAD/NAD(P)-binding domain"/>
    <property type="match status" value="1"/>
</dbReference>
<evidence type="ECO:0000256" key="1">
    <source>
        <dbReference type="ARBA" id="ARBA00001974"/>
    </source>
</evidence>
<evidence type="ECO:0000256" key="3">
    <source>
        <dbReference type="ARBA" id="ARBA00010139"/>
    </source>
</evidence>
<dbReference type="Proteomes" id="UP000018001">
    <property type="component" value="Unassembled WGS sequence"/>
</dbReference>
<feature type="domain" description="FAD/NAD(P)-binding" evidence="8">
    <location>
        <begin position="81"/>
        <end position="301"/>
    </location>
</feature>
<dbReference type="HOGENOM" id="CLU_006937_8_2_1"/>